<evidence type="ECO:0000313" key="5">
    <source>
        <dbReference type="EMBL" id="KAL0002830.1"/>
    </source>
</evidence>
<reference evidence="5 6" key="1">
    <citation type="submission" date="2024-01" db="EMBL/GenBank/DDBJ databases">
        <title>A telomere-to-telomere, gap-free genome of sweet tea (Lithocarpus litseifolius).</title>
        <authorList>
            <person name="Zhou J."/>
        </authorList>
    </citation>
    <scope>NUCLEOTIDE SEQUENCE [LARGE SCALE GENOMIC DNA]</scope>
    <source>
        <strain evidence="5">Zhou-2022a</strain>
        <tissue evidence="5">Leaf</tissue>
    </source>
</reference>
<organism evidence="5 6">
    <name type="scientific">Lithocarpus litseifolius</name>
    <dbReference type="NCBI Taxonomy" id="425828"/>
    <lineage>
        <taxon>Eukaryota</taxon>
        <taxon>Viridiplantae</taxon>
        <taxon>Streptophyta</taxon>
        <taxon>Embryophyta</taxon>
        <taxon>Tracheophyta</taxon>
        <taxon>Spermatophyta</taxon>
        <taxon>Magnoliopsida</taxon>
        <taxon>eudicotyledons</taxon>
        <taxon>Gunneridae</taxon>
        <taxon>Pentapetalae</taxon>
        <taxon>rosids</taxon>
        <taxon>fabids</taxon>
        <taxon>Fagales</taxon>
        <taxon>Fagaceae</taxon>
        <taxon>Lithocarpus</taxon>
    </lineage>
</organism>
<evidence type="ECO:0000256" key="3">
    <source>
        <dbReference type="ARBA" id="ARBA00023052"/>
    </source>
</evidence>
<dbReference type="SUPFAM" id="SSF52518">
    <property type="entry name" value="Thiamin diphosphate-binding fold (THDP-binding)"/>
    <property type="match status" value="1"/>
</dbReference>
<comment type="cofactor">
    <cofactor evidence="1">
        <name>thiamine diphosphate</name>
        <dbReference type="ChEBI" id="CHEBI:58937"/>
    </cofactor>
</comment>
<dbReference type="Proteomes" id="UP001459277">
    <property type="component" value="Unassembled WGS sequence"/>
</dbReference>
<evidence type="ECO:0000256" key="2">
    <source>
        <dbReference type="ARBA" id="ARBA00023002"/>
    </source>
</evidence>
<dbReference type="Gene3D" id="3.40.50.970">
    <property type="match status" value="1"/>
</dbReference>
<dbReference type="Pfam" id="PF00676">
    <property type="entry name" value="E1_dh"/>
    <property type="match status" value="1"/>
</dbReference>
<evidence type="ECO:0000313" key="6">
    <source>
        <dbReference type="Proteomes" id="UP001459277"/>
    </source>
</evidence>
<dbReference type="AlphaFoldDB" id="A0AAW2D156"/>
<dbReference type="InterPro" id="IPR029061">
    <property type="entry name" value="THDP-binding"/>
</dbReference>
<accession>A0AAW2D156</accession>
<evidence type="ECO:0000256" key="1">
    <source>
        <dbReference type="ARBA" id="ARBA00001964"/>
    </source>
</evidence>
<protein>
    <recommendedName>
        <fullName evidence="4">Dehydrogenase E1 component domain-containing protein</fullName>
    </recommendedName>
</protein>
<name>A0AAW2D156_9ROSI</name>
<keyword evidence="6" id="KW-1185">Reference proteome</keyword>
<dbReference type="PANTHER" id="PTHR11516">
    <property type="entry name" value="PYRUVATE DEHYDROGENASE E1 COMPONENT, ALPHA SUBUNIT BACTERIAL AND ORGANELLAR"/>
    <property type="match status" value="1"/>
</dbReference>
<dbReference type="PANTHER" id="PTHR11516:SF60">
    <property type="entry name" value="PYRUVATE DEHYDROGENASE E1 COMPONENT SUBUNIT ALPHA"/>
    <property type="match status" value="1"/>
</dbReference>
<gene>
    <name evidence="5" type="ORF">SO802_016611</name>
</gene>
<comment type="caution">
    <text evidence="5">The sequence shown here is derived from an EMBL/GenBank/DDBJ whole genome shotgun (WGS) entry which is preliminary data.</text>
</comment>
<feature type="domain" description="Dehydrogenase E1 component" evidence="4">
    <location>
        <begin position="33"/>
        <end position="126"/>
    </location>
</feature>
<keyword evidence="2" id="KW-0560">Oxidoreductase</keyword>
<sequence length="142" mass="16121">MRIAVALCRDHAVRVPFLLPQHGDDVPHGDCRRLALQGQLIRKFCHLYDGQEAVTIGMEAVITKKDSIITTYRDHCTFLSHGGTLLEVFFELMGCIDDCSKGKEGSMHFYKKDSGFYGGHEIVGAWVLRVLRSKKKEKRKKI</sequence>
<proteinExistence type="predicted"/>
<keyword evidence="3" id="KW-0786">Thiamine pyrophosphate</keyword>
<dbReference type="GO" id="GO:0004739">
    <property type="term" value="F:pyruvate dehydrogenase (acetyl-transferring) activity"/>
    <property type="evidence" value="ECO:0007669"/>
    <property type="project" value="TreeGrafter"/>
</dbReference>
<dbReference type="GO" id="GO:0006086">
    <property type="term" value="P:pyruvate decarboxylation to acetyl-CoA"/>
    <property type="evidence" value="ECO:0007669"/>
    <property type="project" value="TreeGrafter"/>
</dbReference>
<dbReference type="InterPro" id="IPR001017">
    <property type="entry name" value="DH_E1"/>
</dbReference>
<dbReference type="EMBL" id="JAZDWU010000005">
    <property type="protein sequence ID" value="KAL0002830.1"/>
    <property type="molecule type" value="Genomic_DNA"/>
</dbReference>
<evidence type="ECO:0000259" key="4">
    <source>
        <dbReference type="Pfam" id="PF00676"/>
    </source>
</evidence>
<dbReference type="InterPro" id="IPR050642">
    <property type="entry name" value="PDH_E1_Alpha_Subunit"/>
</dbReference>